<gene>
    <name evidence="1" type="ORF">CAL13_09175</name>
</gene>
<keyword evidence="2" id="KW-1185">Reference proteome</keyword>
<organism evidence="1 2">
    <name type="scientific">Bordetella genomosp. 9</name>
    <dbReference type="NCBI Taxonomy" id="1416803"/>
    <lineage>
        <taxon>Bacteria</taxon>
        <taxon>Pseudomonadati</taxon>
        <taxon>Pseudomonadota</taxon>
        <taxon>Betaproteobacteria</taxon>
        <taxon>Burkholderiales</taxon>
        <taxon>Alcaligenaceae</taxon>
        <taxon>Bordetella</taxon>
    </lineage>
</organism>
<protein>
    <submittedName>
        <fullName evidence="1">Uncharacterized protein</fullName>
    </submittedName>
</protein>
<name>A0A1W6YZ21_9BORD</name>
<dbReference type="Proteomes" id="UP000194139">
    <property type="component" value="Chromosome"/>
</dbReference>
<accession>A0A1W6YZ21</accession>
<sequence>MMTISKWVFAALLISVGFGGAVVSRFVISPGSECPVIADKISKGNAAEEEFRRRPSQRGPSEGF</sequence>
<reference evidence="1 2" key="1">
    <citation type="submission" date="2017-05" db="EMBL/GenBank/DDBJ databases">
        <title>Complete and WGS of Bordetella genogroups.</title>
        <authorList>
            <person name="Spilker T."/>
            <person name="LiPuma J."/>
        </authorList>
    </citation>
    <scope>NUCLEOTIDE SEQUENCE [LARGE SCALE GENOMIC DNA]</scope>
    <source>
        <strain evidence="1 2">AU17164</strain>
    </source>
</reference>
<evidence type="ECO:0000313" key="2">
    <source>
        <dbReference type="Proteomes" id="UP000194139"/>
    </source>
</evidence>
<dbReference type="RefSeq" id="WP_086072163.1">
    <property type="nucleotide sequence ID" value="NZ_CP021109.1"/>
</dbReference>
<evidence type="ECO:0000313" key="1">
    <source>
        <dbReference type="EMBL" id="ARP86352.1"/>
    </source>
</evidence>
<dbReference type="AlphaFoldDB" id="A0A1W6YZ21"/>
<dbReference type="EMBL" id="CP021109">
    <property type="protein sequence ID" value="ARP86352.1"/>
    <property type="molecule type" value="Genomic_DNA"/>
</dbReference>
<proteinExistence type="predicted"/>